<dbReference type="Pfam" id="PF00176">
    <property type="entry name" value="SNF2-rel_dom"/>
    <property type="match status" value="1"/>
</dbReference>
<dbReference type="CDD" id="cd18012">
    <property type="entry name" value="DEXQc_arch_SWI2_SNF2"/>
    <property type="match status" value="1"/>
</dbReference>
<dbReference type="InterPro" id="IPR007527">
    <property type="entry name" value="Znf_SWIM"/>
</dbReference>
<proteinExistence type="predicted"/>
<evidence type="ECO:0000256" key="2">
    <source>
        <dbReference type="PROSITE-ProRule" id="PRU00325"/>
    </source>
</evidence>
<feature type="domain" description="SWIM-type" evidence="3">
    <location>
        <begin position="169"/>
        <end position="206"/>
    </location>
</feature>
<feature type="domain" description="Helicase ATP-binding" evidence="4">
    <location>
        <begin position="819"/>
        <end position="978"/>
    </location>
</feature>
<evidence type="ECO:0000313" key="7">
    <source>
        <dbReference type="Proteomes" id="UP001595906"/>
    </source>
</evidence>
<gene>
    <name evidence="6" type="ORF">ACFOW1_14990</name>
</gene>
<dbReference type="RefSeq" id="WP_379015390.1">
    <property type="nucleotide sequence ID" value="NZ_JBHSDC010000029.1"/>
</dbReference>
<comment type="caution">
    <text evidence="6">The sequence shown here is derived from an EMBL/GenBank/DDBJ whole genome shotgun (WGS) entry which is preliminary data.</text>
</comment>
<dbReference type="SMART" id="SM00487">
    <property type="entry name" value="DEXDc"/>
    <property type="match status" value="1"/>
</dbReference>
<name>A0ABV8Q107_9BACT</name>
<dbReference type="Proteomes" id="UP001595906">
    <property type="component" value="Unassembled WGS sequence"/>
</dbReference>
<dbReference type="SUPFAM" id="SSF52540">
    <property type="entry name" value="P-loop containing nucleoside triphosphate hydrolases"/>
    <property type="match status" value="2"/>
</dbReference>
<dbReference type="InterPro" id="IPR000330">
    <property type="entry name" value="SNF2_N"/>
</dbReference>
<evidence type="ECO:0000259" key="4">
    <source>
        <dbReference type="PROSITE" id="PS51192"/>
    </source>
</evidence>
<accession>A0ABV8Q107</accession>
<dbReference type="SMART" id="SM00490">
    <property type="entry name" value="HELICc"/>
    <property type="match status" value="1"/>
</dbReference>
<keyword evidence="2" id="KW-0862">Zinc</keyword>
<feature type="domain" description="SWIM-type" evidence="3">
    <location>
        <begin position="56"/>
        <end position="94"/>
    </location>
</feature>
<protein>
    <submittedName>
        <fullName evidence="6">SNF2-related protein</fullName>
    </submittedName>
</protein>
<dbReference type="Pfam" id="PF08455">
    <property type="entry name" value="SNF2_assoc"/>
    <property type="match status" value="1"/>
</dbReference>
<dbReference type="CDD" id="cd18793">
    <property type="entry name" value="SF2_C_SNF"/>
    <property type="match status" value="1"/>
</dbReference>
<dbReference type="Gene3D" id="3.40.50.10810">
    <property type="entry name" value="Tandem AAA-ATPase domain"/>
    <property type="match status" value="1"/>
</dbReference>
<keyword evidence="7" id="KW-1185">Reference proteome</keyword>
<reference evidence="7" key="1">
    <citation type="journal article" date="2019" name="Int. J. Syst. Evol. Microbiol.">
        <title>The Global Catalogue of Microorganisms (GCM) 10K type strain sequencing project: providing services to taxonomists for standard genome sequencing and annotation.</title>
        <authorList>
            <consortium name="The Broad Institute Genomics Platform"/>
            <consortium name="The Broad Institute Genome Sequencing Center for Infectious Disease"/>
            <person name="Wu L."/>
            <person name="Ma J."/>
        </authorList>
    </citation>
    <scope>NUCLEOTIDE SEQUENCE [LARGE SCALE GENOMIC DNA]</scope>
    <source>
        <strain evidence="7">CECT 8010</strain>
    </source>
</reference>
<dbReference type="PROSITE" id="PS51192">
    <property type="entry name" value="HELICASE_ATP_BIND_1"/>
    <property type="match status" value="1"/>
</dbReference>
<sequence length="1268" mass="146210">MALPYLVKHIYNNGSEEVIRRGKKIHALGNVELIEYDELMASVNFRVKDDSYATYYKVYVSQFKDPTTLKLRCTCPYNLSEICRHKAGTLFTLQEMLDKNMLGERELVYDQKHTVVKMKMLDLKMIRMLSSPESFITAENFLQDKKAKIVSAKDERVTANVEMGGTVYNLVLLKNEERNFDTSCTCNSDTKHPLCVHKAIVFLQLLKAKGANYFDTIRNWDAVKNKLLSIYGYSLSDDLKGKFEFTYTDGKPFLRVLDTSIKRVITVTNTVDVKPTVVEEVPKPQSKVDATNEAFEATEIKEQVLANKAAFKLGVVMTTNEQQYPFIQIDAVQGETDEDFSKYTSKVERLDLNKFINTDVFNEDDKMMVQLLRKLLPVEVNKYLNRNSPFSGIWENIVQQHTDELPEETRNLINEYLQPKYKKLLADLSGSNFVFYLPFKKSFTTANLELAEFSAENILPTFAVTYEEGKYTVECNVKLPSAELNITENECAGVMLFQYHNQFFTWNRSEDISVVSKFLPTGKLVIDAADWANELQAFILPLTKDYNVNFGNLEKEEIRDVLPDCKILLKEKGDYLVLEPVFSYKGYEIRQTDKDKIILPVADKILVIQRNVEAEKNFIQKIENLHSNFIRPADNYTLALKGADVLKNNWFFLFIDAVKDMNVTVYGFDALKHFRFNTAKPSTKIFISSNTDWFDAKVQISFGEQQVTVDDIKQALVNKQQYVQLQDGTLGILPEEWIKKYALLFRVGEGKSTSIKLSKYHFSVIEELYNERNEEELFFQLEEKYEKLKENYAIKDIEPPAHLKPILRPYQESGFQWLNYLREVQWGGILADDMGLGKTIQTLSFMCHLKEELGSLKALVVCPTTLMYNWQNEISKFAPNLTFYIHHGGSRLRENLQQDHIDVIITTYGTLRSDIKQFVDMNLDYVVLDESQAIKNPSSKVAKAACLLRAKNRLCLSGTPLQNNTFDIFAQMNFLNPGMLGSVEFFKQEFAVPIDKFGEKEQKEHLRKLLYPFILRRTKEQVAKDLPEKQEMVLFCEMGDEQRKIYDAFRNDFREKILGTVDAQGVGKSQLTILQGLMKLRQICDSPYIMNEPERYPNVSVKLEEIGREITENIGNHKALVFSQFLGMLALIKQRLQELGVAYEYFDGSTSATDREKAIQNFQNNEECRVFLISLKAGGVGLNLTAADYVYIVDPWWNPAVEQQAIDRTHRIGQTKNVFAYRMICTDTVEDKILKLQERKRALARDLITDDDGFVKSLTREDVEYLFS</sequence>
<organism evidence="6 7">
    <name type="scientific">Parasediminibacterium paludis</name>
    <dbReference type="NCBI Taxonomy" id="908966"/>
    <lineage>
        <taxon>Bacteria</taxon>
        <taxon>Pseudomonadati</taxon>
        <taxon>Bacteroidota</taxon>
        <taxon>Chitinophagia</taxon>
        <taxon>Chitinophagales</taxon>
        <taxon>Chitinophagaceae</taxon>
        <taxon>Parasediminibacterium</taxon>
    </lineage>
</organism>
<dbReference type="EMBL" id="JBHSDC010000029">
    <property type="protein sequence ID" value="MFC4233205.1"/>
    <property type="molecule type" value="Genomic_DNA"/>
</dbReference>
<dbReference type="InterPro" id="IPR027417">
    <property type="entry name" value="P-loop_NTPase"/>
</dbReference>
<dbReference type="PANTHER" id="PTHR10799">
    <property type="entry name" value="SNF2/RAD54 HELICASE FAMILY"/>
    <property type="match status" value="1"/>
</dbReference>
<evidence type="ECO:0000313" key="6">
    <source>
        <dbReference type="EMBL" id="MFC4233205.1"/>
    </source>
</evidence>
<dbReference type="InterPro" id="IPR038718">
    <property type="entry name" value="SNF2-like_sf"/>
</dbReference>
<keyword evidence="1" id="KW-0378">Hydrolase</keyword>
<dbReference type="InterPro" id="IPR013663">
    <property type="entry name" value="Helicase_SWF/SNF/SWI_bac"/>
</dbReference>
<keyword evidence="2" id="KW-0863">Zinc-finger</keyword>
<dbReference type="InterPro" id="IPR049730">
    <property type="entry name" value="SNF2/RAD54-like_C"/>
</dbReference>
<dbReference type="InterPro" id="IPR001650">
    <property type="entry name" value="Helicase_C-like"/>
</dbReference>
<feature type="domain" description="Helicase C-terminal" evidence="5">
    <location>
        <begin position="1102"/>
        <end position="1262"/>
    </location>
</feature>
<dbReference type="InterPro" id="IPR014001">
    <property type="entry name" value="Helicase_ATP-bd"/>
</dbReference>
<evidence type="ECO:0000259" key="3">
    <source>
        <dbReference type="PROSITE" id="PS50966"/>
    </source>
</evidence>
<dbReference type="PROSITE" id="PS50966">
    <property type="entry name" value="ZF_SWIM"/>
    <property type="match status" value="2"/>
</dbReference>
<keyword evidence="2" id="KW-0479">Metal-binding</keyword>
<dbReference type="Gene3D" id="3.40.50.300">
    <property type="entry name" value="P-loop containing nucleotide triphosphate hydrolases"/>
    <property type="match status" value="1"/>
</dbReference>
<evidence type="ECO:0000259" key="5">
    <source>
        <dbReference type="PROSITE" id="PS51194"/>
    </source>
</evidence>
<dbReference type="PROSITE" id="PS51194">
    <property type="entry name" value="HELICASE_CTER"/>
    <property type="match status" value="1"/>
</dbReference>
<dbReference type="Pfam" id="PF00271">
    <property type="entry name" value="Helicase_C"/>
    <property type="match status" value="1"/>
</dbReference>
<dbReference type="Pfam" id="PF04434">
    <property type="entry name" value="SWIM"/>
    <property type="match status" value="2"/>
</dbReference>
<evidence type="ECO:0000256" key="1">
    <source>
        <dbReference type="ARBA" id="ARBA00022801"/>
    </source>
</evidence>